<protein>
    <recommendedName>
        <fullName evidence="1">Helix-turn-helix domain-containing protein</fullName>
    </recommendedName>
</protein>
<sequence length="61" mass="7043">MEDADRLLTSAEVCELLRVTPVTLLEWRKQGHLKALLTPGKMLRFRLRDVQAVLQEEVVKV</sequence>
<dbReference type="Gene3D" id="1.10.1660.10">
    <property type="match status" value="1"/>
</dbReference>
<dbReference type="InterPro" id="IPR041657">
    <property type="entry name" value="HTH_17"/>
</dbReference>
<evidence type="ECO:0000313" key="2">
    <source>
        <dbReference type="EMBL" id="KKM02948.1"/>
    </source>
</evidence>
<dbReference type="SUPFAM" id="SSF46955">
    <property type="entry name" value="Putative DNA-binding domain"/>
    <property type="match status" value="1"/>
</dbReference>
<evidence type="ECO:0000259" key="1">
    <source>
        <dbReference type="Pfam" id="PF12728"/>
    </source>
</evidence>
<organism evidence="2">
    <name type="scientific">marine sediment metagenome</name>
    <dbReference type="NCBI Taxonomy" id="412755"/>
    <lineage>
        <taxon>unclassified sequences</taxon>
        <taxon>metagenomes</taxon>
        <taxon>ecological metagenomes</taxon>
    </lineage>
</organism>
<comment type="caution">
    <text evidence="2">The sequence shown here is derived from an EMBL/GenBank/DDBJ whole genome shotgun (WGS) entry which is preliminary data.</text>
</comment>
<feature type="domain" description="Helix-turn-helix" evidence="1">
    <location>
        <begin position="7"/>
        <end position="56"/>
    </location>
</feature>
<dbReference type="Pfam" id="PF12728">
    <property type="entry name" value="HTH_17"/>
    <property type="match status" value="1"/>
</dbReference>
<name>A0A0F9JVK1_9ZZZZ</name>
<proteinExistence type="predicted"/>
<gene>
    <name evidence="2" type="ORF">LCGC14_1779330</name>
</gene>
<dbReference type="EMBL" id="LAZR01016800">
    <property type="protein sequence ID" value="KKM02948.1"/>
    <property type="molecule type" value="Genomic_DNA"/>
</dbReference>
<reference evidence="2" key="1">
    <citation type="journal article" date="2015" name="Nature">
        <title>Complex archaea that bridge the gap between prokaryotes and eukaryotes.</title>
        <authorList>
            <person name="Spang A."/>
            <person name="Saw J.H."/>
            <person name="Jorgensen S.L."/>
            <person name="Zaremba-Niedzwiedzka K."/>
            <person name="Martijn J."/>
            <person name="Lind A.E."/>
            <person name="van Eijk R."/>
            <person name="Schleper C."/>
            <person name="Guy L."/>
            <person name="Ettema T.J."/>
        </authorList>
    </citation>
    <scope>NUCLEOTIDE SEQUENCE</scope>
</reference>
<dbReference type="InterPro" id="IPR009061">
    <property type="entry name" value="DNA-bd_dom_put_sf"/>
</dbReference>
<dbReference type="AlphaFoldDB" id="A0A0F9JVK1"/>
<accession>A0A0F9JVK1</accession>